<evidence type="ECO:0000256" key="7">
    <source>
        <dbReference type="HAMAP-Rule" id="MF_00114"/>
    </source>
</evidence>
<comment type="catalytic activity">
    <reaction evidence="5 7">
        <text>2-deoxy-D-ribose 5-phosphate = D-glyceraldehyde 3-phosphate + acetaldehyde</text>
        <dbReference type="Rhea" id="RHEA:12821"/>
        <dbReference type="ChEBI" id="CHEBI:15343"/>
        <dbReference type="ChEBI" id="CHEBI:59776"/>
        <dbReference type="ChEBI" id="CHEBI:62877"/>
        <dbReference type="EC" id="4.1.2.4"/>
    </reaction>
</comment>
<dbReference type="PANTHER" id="PTHR10889">
    <property type="entry name" value="DEOXYRIBOSE-PHOSPHATE ALDOLASE"/>
    <property type="match status" value="1"/>
</dbReference>
<dbReference type="PIRSF" id="PIRSF001357">
    <property type="entry name" value="DeoC"/>
    <property type="match status" value="1"/>
</dbReference>
<dbReference type="InterPro" id="IPR013785">
    <property type="entry name" value="Aldolase_TIM"/>
</dbReference>
<dbReference type="AlphaFoldDB" id="A0A0B7GYM3"/>
<dbReference type="InterPro" id="IPR028581">
    <property type="entry name" value="DeoC_typeI"/>
</dbReference>
<dbReference type="PANTHER" id="PTHR10889:SF1">
    <property type="entry name" value="DEOXYRIBOSE-PHOSPHATE ALDOLASE"/>
    <property type="match status" value="1"/>
</dbReference>
<dbReference type="GO" id="GO:0005737">
    <property type="term" value="C:cytoplasm"/>
    <property type="evidence" value="ECO:0007669"/>
    <property type="project" value="UniProtKB-SubCell"/>
</dbReference>
<accession>A0A0B7GYM3</accession>
<comment type="similarity">
    <text evidence="1 7">Belongs to the DeoC/FbaB aldolase family. DeoC type 1 subfamily.</text>
</comment>
<dbReference type="GO" id="GO:0004139">
    <property type="term" value="F:deoxyribose-phosphate aldolase activity"/>
    <property type="evidence" value="ECO:0007669"/>
    <property type="project" value="UniProtKB-UniRule"/>
</dbReference>
<dbReference type="FunFam" id="3.20.20.70:FF:000044">
    <property type="entry name" value="Deoxyribose-phosphate aldolase"/>
    <property type="match status" value="1"/>
</dbReference>
<dbReference type="CDD" id="cd00959">
    <property type="entry name" value="DeoC"/>
    <property type="match status" value="1"/>
</dbReference>
<dbReference type="NCBIfam" id="TIGR00126">
    <property type="entry name" value="deoC"/>
    <property type="match status" value="1"/>
</dbReference>
<dbReference type="UniPathway" id="UPA00002">
    <property type="reaction ID" value="UER00468"/>
</dbReference>
<dbReference type="OrthoDB" id="9778711at2"/>
<keyword evidence="2 7" id="KW-0963">Cytoplasm</keyword>
<dbReference type="GO" id="GO:0009264">
    <property type="term" value="P:deoxyribonucleotide catabolic process"/>
    <property type="evidence" value="ECO:0007669"/>
    <property type="project" value="UniProtKB-UniRule"/>
</dbReference>
<dbReference type="HAMAP" id="MF_00114">
    <property type="entry name" value="DeoC_type1"/>
    <property type="match status" value="1"/>
</dbReference>
<keyword evidence="4 7" id="KW-0704">Schiff base</keyword>
<sequence>MEMNKYIDHTLLKPNAVEDDIIRICDEAKKYEFASVCVNPCNVAIVKKALADTTVKTCSVIGFPFGTQVSAIKLAEAEQAIADGAEEIDMVINIGKLLEGNTEFVTKEIKTIADACHKKNALLKVIVETCYLEEKNIADVCACVENANADFIKTSTGYGSRGASTDDIKLFKKYLKKDTKIKASGGIRTKADAEMYIELGCSRIGTSNGVGIIEG</sequence>
<gene>
    <name evidence="7 8" type="primary">deoC</name>
    <name evidence="9" type="ORF">FUT82_12955</name>
    <name evidence="8" type="ORF">TPHV1_260009</name>
</gene>
<keyword evidence="10" id="KW-1185">Reference proteome</keyword>
<comment type="subcellular location">
    <subcellularLocation>
        <location evidence="7">Cytoplasm</location>
    </subcellularLocation>
</comment>
<protein>
    <recommendedName>
        <fullName evidence="7">Deoxyribose-phosphate aldolase</fullName>
        <shortName evidence="7">DERA</shortName>
        <ecNumber evidence="7">4.1.2.4</ecNumber>
    </recommendedName>
    <alternativeName>
        <fullName evidence="7">2-deoxy-D-ribose 5-phosphate aldolase</fullName>
    </alternativeName>
    <alternativeName>
        <fullName evidence="7">Phosphodeoxyriboaldolase</fullName>
        <shortName evidence="7">Deoxyriboaldolase</shortName>
    </alternativeName>
</protein>
<evidence type="ECO:0000256" key="3">
    <source>
        <dbReference type="ARBA" id="ARBA00023239"/>
    </source>
</evidence>
<dbReference type="Proteomes" id="UP000323594">
    <property type="component" value="Chromosome"/>
</dbReference>
<dbReference type="RefSeq" id="WP_002698642.1">
    <property type="nucleotide sequence ID" value="NZ_CDNC01000019.1"/>
</dbReference>
<proteinExistence type="inferred from homology"/>
<dbReference type="InterPro" id="IPR002915">
    <property type="entry name" value="DeoC/FbaB/LacD_aldolase"/>
</dbReference>
<dbReference type="Gene3D" id="3.20.20.70">
    <property type="entry name" value="Aldolase class I"/>
    <property type="match status" value="1"/>
</dbReference>
<dbReference type="SMART" id="SM01133">
    <property type="entry name" value="DeoC"/>
    <property type="match status" value="1"/>
</dbReference>
<feature type="active site" description="Proton donor/acceptor" evidence="7">
    <location>
        <position position="89"/>
    </location>
</feature>
<reference evidence="8" key="1">
    <citation type="submission" date="2015-01" db="EMBL/GenBank/DDBJ databases">
        <authorList>
            <person name="Xiang T."/>
            <person name="Song Y."/>
            <person name="Huang L."/>
            <person name="Wang B."/>
            <person name="Wu P."/>
        </authorList>
    </citation>
    <scope>NUCLEOTIDE SEQUENCE [LARGE SCALE GENOMIC DNA]</scope>
    <source>
        <strain evidence="8">V1</strain>
    </source>
</reference>
<evidence type="ECO:0000256" key="6">
    <source>
        <dbReference type="ARBA" id="ARBA00056337"/>
    </source>
</evidence>
<feature type="active site" description="Proton donor/acceptor" evidence="7">
    <location>
        <position position="182"/>
    </location>
</feature>
<evidence type="ECO:0000313" key="11">
    <source>
        <dbReference type="Proteomes" id="UP000323594"/>
    </source>
</evidence>
<evidence type="ECO:0000313" key="10">
    <source>
        <dbReference type="Proteomes" id="UP000042527"/>
    </source>
</evidence>
<dbReference type="Proteomes" id="UP000042527">
    <property type="component" value="Unassembled WGS sequence"/>
</dbReference>
<evidence type="ECO:0000256" key="1">
    <source>
        <dbReference type="ARBA" id="ARBA00010936"/>
    </source>
</evidence>
<name>A0A0B7GYM3_TREPH</name>
<comment type="pathway">
    <text evidence="7">Carbohydrate degradation; 2-deoxy-D-ribose 1-phosphate degradation; D-glyceraldehyde 3-phosphate and acetaldehyde from 2-deoxy-alpha-D-ribose 1-phosphate: step 2/2.</text>
</comment>
<dbReference type="InterPro" id="IPR011343">
    <property type="entry name" value="DeoC"/>
</dbReference>
<dbReference type="SUPFAM" id="SSF51569">
    <property type="entry name" value="Aldolase"/>
    <property type="match status" value="1"/>
</dbReference>
<dbReference type="EC" id="4.1.2.4" evidence="7"/>
<evidence type="ECO:0000313" key="9">
    <source>
        <dbReference type="EMBL" id="QEJ98813.1"/>
    </source>
</evidence>
<dbReference type="GO" id="GO:0016052">
    <property type="term" value="P:carbohydrate catabolic process"/>
    <property type="evidence" value="ECO:0007669"/>
    <property type="project" value="TreeGrafter"/>
</dbReference>
<feature type="active site" description="Schiff-base intermediate with acetaldehyde" evidence="7">
    <location>
        <position position="153"/>
    </location>
</feature>
<dbReference type="GeneID" id="57753895"/>
<dbReference type="GO" id="GO:0006018">
    <property type="term" value="P:2-deoxyribose 1-phosphate catabolic process"/>
    <property type="evidence" value="ECO:0007669"/>
    <property type="project" value="UniProtKB-UniRule"/>
</dbReference>
<keyword evidence="3 7" id="KW-0456">Lyase</keyword>
<evidence type="ECO:0000256" key="4">
    <source>
        <dbReference type="ARBA" id="ARBA00023270"/>
    </source>
</evidence>
<reference evidence="9 11" key="3">
    <citation type="submission" date="2019-08" db="EMBL/GenBank/DDBJ databases">
        <authorList>
            <person name="Kuhnert P."/>
        </authorList>
    </citation>
    <scope>NUCLEOTIDE SEQUENCE [LARGE SCALE GENOMIC DNA]</scope>
    <source>
        <strain evidence="9 11">B36.5</strain>
    </source>
</reference>
<dbReference type="Pfam" id="PF01791">
    <property type="entry name" value="DeoC"/>
    <property type="match status" value="1"/>
</dbReference>
<evidence type="ECO:0000256" key="2">
    <source>
        <dbReference type="ARBA" id="ARBA00022490"/>
    </source>
</evidence>
<evidence type="ECO:0000256" key="5">
    <source>
        <dbReference type="ARBA" id="ARBA00048791"/>
    </source>
</evidence>
<organism evidence="8 10">
    <name type="scientific">Treponema phagedenis</name>
    <dbReference type="NCBI Taxonomy" id="162"/>
    <lineage>
        <taxon>Bacteria</taxon>
        <taxon>Pseudomonadati</taxon>
        <taxon>Spirochaetota</taxon>
        <taxon>Spirochaetia</taxon>
        <taxon>Spirochaetales</taxon>
        <taxon>Treponemataceae</taxon>
        <taxon>Treponema</taxon>
    </lineage>
</organism>
<dbReference type="EMBL" id="CDNC01000019">
    <property type="protein sequence ID" value="CEM62020.1"/>
    <property type="molecule type" value="Genomic_DNA"/>
</dbReference>
<dbReference type="EMBL" id="CP042817">
    <property type="protein sequence ID" value="QEJ98813.1"/>
    <property type="molecule type" value="Genomic_DNA"/>
</dbReference>
<comment type="function">
    <text evidence="6 7">Catalyzes a reversible aldol reaction between acetaldehyde and D-glyceraldehyde 3-phosphate to generate 2-deoxy-D-ribose 5-phosphate.</text>
</comment>
<reference evidence="10" key="2">
    <citation type="submission" date="2015-01" db="EMBL/GenBank/DDBJ databases">
        <authorList>
            <person name="Manzoor Shahid"/>
            <person name="Zubair Saima"/>
        </authorList>
    </citation>
    <scope>NUCLEOTIDE SEQUENCE [LARGE SCALE GENOMIC DNA]</scope>
    <source>
        <strain evidence="10">V1</strain>
    </source>
</reference>
<evidence type="ECO:0000313" key="8">
    <source>
        <dbReference type="EMBL" id="CEM62020.1"/>
    </source>
</evidence>